<sequence length="324" mass="35426">MLADCRSVRAQSPVFGQAPASAEVSNIATVVGATSEEKPSDNFEKCQLPEGALMGIIFNLEQERETYLEAVAVLHDQLLEAQEHYQQLSDSHQQMKHNLEAEVSEGWKEAERWESRYRSVTNAARSVGIDVVELQKRMEAAGSQALGANSITREKSLNSDACTVVTRGDLELNSTNVFSGEVAALTKPTDICVDIGMVQGVLPNAVVKGIHQSNLTNIHKKGSQPRQITANISRAQHHDLVNGSTNPQAYFCLTPMGSPCVRSGDVRHSQRYMSFTEPAGTVYGDWLYLSTPRTSFAGFGSRSQVTPSKELLSTMDLVFEATSF</sequence>
<accession>A0A9W5TAE7</accession>
<dbReference type="EMBL" id="BLIY01000003">
    <property type="protein sequence ID" value="GFE53103.1"/>
    <property type="molecule type" value="Genomic_DNA"/>
</dbReference>
<evidence type="ECO:0000313" key="1">
    <source>
        <dbReference type="EMBL" id="GFE53103.1"/>
    </source>
</evidence>
<comment type="caution">
    <text evidence="1">The sequence shown here is derived from an EMBL/GenBank/DDBJ whole genome shotgun (WGS) entry which is preliminary data.</text>
</comment>
<proteinExistence type="predicted"/>
<protein>
    <submittedName>
        <fullName evidence="1">Multi-sensor hybrid histidine kinase, putative</fullName>
    </submittedName>
</protein>
<dbReference type="AlphaFoldDB" id="A0A9W5TAE7"/>
<dbReference type="OrthoDB" id="346917at2759"/>
<name>A0A9W5TAE7_BABOV</name>
<keyword evidence="1" id="KW-0808">Transferase</keyword>
<organism evidence="1 2">
    <name type="scientific">Babesia ovis</name>
    <dbReference type="NCBI Taxonomy" id="5869"/>
    <lineage>
        <taxon>Eukaryota</taxon>
        <taxon>Sar</taxon>
        <taxon>Alveolata</taxon>
        <taxon>Apicomplexa</taxon>
        <taxon>Aconoidasida</taxon>
        <taxon>Piroplasmida</taxon>
        <taxon>Babesiidae</taxon>
        <taxon>Babesia</taxon>
    </lineage>
</organism>
<evidence type="ECO:0000313" key="2">
    <source>
        <dbReference type="Proteomes" id="UP001057455"/>
    </source>
</evidence>
<keyword evidence="1" id="KW-0418">Kinase</keyword>
<keyword evidence="2" id="KW-1185">Reference proteome</keyword>
<dbReference type="Proteomes" id="UP001057455">
    <property type="component" value="Unassembled WGS sequence"/>
</dbReference>
<dbReference type="GO" id="GO:0016301">
    <property type="term" value="F:kinase activity"/>
    <property type="evidence" value="ECO:0007669"/>
    <property type="project" value="UniProtKB-KW"/>
</dbReference>
<gene>
    <name evidence="1" type="ORF">BaOVIS_005070</name>
</gene>
<reference evidence="1" key="1">
    <citation type="submission" date="2019-12" db="EMBL/GenBank/DDBJ databases">
        <title>Genome sequence of Babesia ovis.</title>
        <authorList>
            <person name="Yamagishi J."/>
            <person name="Sevinc F."/>
            <person name="Xuan X."/>
        </authorList>
    </citation>
    <scope>NUCLEOTIDE SEQUENCE</scope>
    <source>
        <strain evidence="1">Selcuk</strain>
    </source>
</reference>